<name>A0A6B3NKF7_9PSED</name>
<dbReference type="AlphaFoldDB" id="A0A6B3NKF7"/>
<dbReference type="Proteomes" id="UP000482634">
    <property type="component" value="Unassembled WGS sequence"/>
</dbReference>
<protein>
    <submittedName>
        <fullName evidence="2">Cupin domain-containing protein</fullName>
    </submittedName>
</protein>
<dbReference type="CDD" id="cd02227">
    <property type="entry name" value="cupin_TM1112-like"/>
    <property type="match status" value="1"/>
</dbReference>
<dbReference type="SUPFAM" id="SSF51182">
    <property type="entry name" value="RmlC-like cupins"/>
    <property type="match status" value="1"/>
</dbReference>
<dbReference type="InterPro" id="IPR008579">
    <property type="entry name" value="UGlyAH_Cupin_dom"/>
</dbReference>
<comment type="caution">
    <text evidence="2">The sequence shown here is derived from an EMBL/GenBank/DDBJ whole genome shotgun (WGS) entry which is preliminary data.</text>
</comment>
<evidence type="ECO:0000313" key="3">
    <source>
        <dbReference type="Proteomes" id="UP000482634"/>
    </source>
</evidence>
<dbReference type="PANTHER" id="PTHR40943:SF1">
    <property type="entry name" value="CYTOPLASMIC PROTEIN"/>
    <property type="match status" value="1"/>
</dbReference>
<accession>A0A6B3NKF7</accession>
<evidence type="ECO:0000259" key="1">
    <source>
        <dbReference type="Pfam" id="PF05899"/>
    </source>
</evidence>
<dbReference type="PANTHER" id="PTHR40943">
    <property type="entry name" value="CYTOPLASMIC PROTEIN-RELATED"/>
    <property type="match status" value="1"/>
</dbReference>
<dbReference type="Gene3D" id="2.60.120.10">
    <property type="entry name" value="Jelly Rolls"/>
    <property type="match status" value="1"/>
</dbReference>
<dbReference type="Pfam" id="PF05899">
    <property type="entry name" value="Cupin_3"/>
    <property type="match status" value="1"/>
</dbReference>
<keyword evidence="3" id="KW-1185">Reference proteome</keyword>
<gene>
    <name evidence="2" type="ORF">G3436_07175</name>
</gene>
<dbReference type="EMBL" id="JAAHBU010000084">
    <property type="protein sequence ID" value="NER63715.1"/>
    <property type="molecule type" value="Genomic_DNA"/>
</dbReference>
<dbReference type="RefSeq" id="WP_163942939.1">
    <property type="nucleotide sequence ID" value="NZ_JAAHBU010000084.1"/>
</dbReference>
<proteinExistence type="predicted"/>
<organism evidence="2 3">
    <name type="scientific">Pseudomonas brassicae</name>
    <dbReference type="NCBI Taxonomy" id="2708063"/>
    <lineage>
        <taxon>Bacteria</taxon>
        <taxon>Pseudomonadati</taxon>
        <taxon>Pseudomonadota</taxon>
        <taxon>Gammaproteobacteria</taxon>
        <taxon>Pseudomonadales</taxon>
        <taxon>Pseudomonadaceae</taxon>
        <taxon>Pseudomonas</taxon>
    </lineage>
</organism>
<reference evidence="2 3" key="1">
    <citation type="submission" date="2020-02" db="EMBL/GenBank/DDBJ databases">
        <title>Broccoli isolated Pseudomonas sp.</title>
        <authorList>
            <person name="Fujikawa T."/>
            <person name="Sawada H."/>
        </authorList>
    </citation>
    <scope>NUCLEOTIDE SEQUENCE [LARGE SCALE GENOMIC DNA]</scope>
    <source>
        <strain evidence="2 3">MAFF212427</strain>
    </source>
</reference>
<dbReference type="InterPro" id="IPR011051">
    <property type="entry name" value="RmlC_Cupin_sf"/>
</dbReference>
<dbReference type="InterPro" id="IPR014710">
    <property type="entry name" value="RmlC-like_jellyroll"/>
</dbReference>
<evidence type="ECO:0000313" key="2">
    <source>
        <dbReference type="EMBL" id="NER63715.1"/>
    </source>
</evidence>
<sequence>MNPVLIHLESDAAFGPAAGVGSPLGEPVAMARTALHQELAGQGASTGLWECTPGRFRRQVAQAEYSYIISGEGSFTPDGAEAIVFGPGDALYFAANTQGTWEVRQTVRKTYLILG</sequence>
<feature type="domain" description="(S)-ureidoglycine aminohydrolase cupin" evidence="1">
    <location>
        <begin position="43"/>
        <end position="111"/>
    </location>
</feature>